<evidence type="ECO:0000313" key="2">
    <source>
        <dbReference type="WBParaSite" id="ES5_v2.g28004.t1"/>
    </source>
</evidence>
<evidence type="ECO:0000313" key="1">
    <source>
        <dbReference type="Proteomes" id="UP000887579"/>
    </source>
</evidence>
<dbReference type="Proteomes" id="UP000887579">
    <property type="component" value="Unplaced"/>
</dbReference>
<proteinExistence type="predicted"/>
<dbReference type="WBParaSite" id="ES5_v2.g28004.t1">
    <property type="protein sequence ID" value="ES5_v2.g28004.t1"/>
    <property type="gene ID" value="ES5_v2.g28004"/>
</dbReference>
<accession>A0AC34GE39</accession>
<organism evidence="1 2">
    <name type="scientific">Panagrolaimus sp. ES5</name>
    <dbReference type="NCBI Taxonomy" id="591445"/>
    <lineage>
        <taxon>Eukaryota</taxon>
        <taxon>Metazoa</taxon>
        <taxon>Ecdysozoa</taxon>
        <taxon>Nematoda</taxon>
        <taxon>Chromadorea</taxon>
        <taxon>Rhabditida</taxon>
        <taxon>Tylenchina</taxon>
        <taxon>Panagrolaimomorpha</taxon>
        <taxon>Panagrolaimoidea</taxon>
        <taxon>Panagrolaimidae</taxon>
        <taxon>Panagrolaimus</taxon>
    </lineage>
</organism>
<sequence length="104" mass="11427">MKVLFFVLTVVAAVISCVSAQKCKNGDIVDLTPGRSCLFGYNFDGPVERGLWRSIWWTKSLGKVKDCNSYCDYRFKKGGKCCPSAGEDKSTWCDGKNSCTCGSC</sequence>
<reference evidence="2" key="1">
    <citation type="submission" date="2022-11" db="UniProtKB">
        <authorList>
            <consortium name="WormBaseParasite"/>
        </authorList>
    </citation>
    <scope>IDENTIFICATION</scope>
</reference>
<protein>
    <submittedName>
        <fullName evidence="2">Uncharacterized protein</fullName>
    </submittedName>
</protein>
<name>A0AC34GE39_9BILA</name>